<feature type="transmembrane region" description="Helical" evidence="2">
    <location>
        <begin position="102"/>
        <end position="123"/>
    </location>
</feature>
<evidence type="ECO:0000256" key="1">
    <source>
        <dbReference type="SAM" id="MobiDB-lite"/>
    </source>
</evidence>
<name>A0A9N9DJU5_9GLOM</name>
<reference evidence="4" key="1">
    <citation type="submission" date="2021-06" db="EMBL/GenBank/DDBJ databases">
        <authorList>
            <person name="Kallberg Y."/>
            <person name="Tangrot J."/>
            <person name="Rosling A."/>
        </authorList>
    </citation>
    <scope>NUCLEOTIDE SEQUENCE</scope>
    <source>
        <strain evidence="4">BR232B</strain>
    </source>
</reference>
<comment type="caution">
    <text evidence="4">The sequence shown here is derived from an EMBL/GenBank/DDBJ whole genome shotgun (WGS) entry which is preliminary data.</text>
</comment>
<evidence type="ECO:0000256" key="2">
    <source>
        <dbReference type="SAM" id="Phobius"/>
    </source>
</evidence>
<feature type="compositionally biased region" description="Polar residues" evidence="1">
    <location>
        <begin position="70"/>
        <end position="85"/>
    </location>
</feature>
<keyword evidence="5" id="KW-1185">Reference proteome</keyword>
<evidence type="ECO:0000313" key="4">
    <source>
        <dbReference type="EMBL" id="CAG8638404.1"/>
    </source>
</evidence>
<feature type="region of interest" description="Disordered" evidence="1">
    <location>
        <begin position="66"/>
        <end position="97"/>
    </location>
</feature>
<keyword evidence="2" id="KW-1133">Transmembrane helix</keyword>
<evidence type="ECO:0000256" key="3">
    <source>
        <dbReference type="SAM" id="SignalP"/>
    </source>
</evidence>
<feature type="chain" id="PRO_5040200360" evidence="3">
    <location>
        <begin position="19"/>
        <end position="126"/>
    </location>
</feature>
<keyword evidence="2" id="KW-0472">Membrane</keyword>
<dbReference type="EMBL" id="CAJVPI010002210">
    <property type="protein sequence ID" value="CAG8638404.1"/>
    <property type="molecule type" value="Genomic_DNA"/>
</dbReference>
<dbReference type="AlphaFoldDB" id="A0A9N9DJU5"/>
<sequence>MKILTLILVLAAVILASATTSQLQGRSDIQYSQLQRRSPCDSGYYECTDGEGECCPTGEKCLPGHKCSAGSDSPSGRSGINGRNSDGTENGGSGTNSGGRSLFSSTLSIELLTTTIVILLYMFGHM</sequence>
<keyword evidence="2" id="KW-0812">Transmembrane</keyword>
<accession>A0A9N9DJU5</accession>
<proteinExistence type="predicted"/>
<organism evidence="4 5">
    <name type="scientific">Paraglomus brasilianum</name>
    <dbReference type="NCBI Taxonomy" id="144538"/>
    <lineage>
        <taxon>Eukaryota</taxon>
        <taxon>Fungi</taxon>
        <taxon>Fungi incertae sedis</taxon>
        <taxon>Mucoromycota</taxon>
        <taxon>Glomeromycotina</taxon>
        <taxon>Glomeromycetes</taxon>
        <taxon>Paraglomerales</taxon>
        <taxon>Paraglomeraceae</taxon>
        <taxon>Paraglomus</taxon>
    </lineage>
</organism>
<keyword evidence="3" id="KW-0732">Signal</keyword>
<dbReference type="Proteomes" id="UP000789739">
    <property type="component" value="Unassembled WGS sequence"/>
</dbReference>
<gene>
    <name evidence="4" type="ORF">PBRASI_LOCUS9634</name>
</gene>
<evidence type="ECO:0000313" key="5">
    <source>
        <dbReference type="Proteomes" id="UP000789739"/>
    </source>
</evidence>
<protein>
    <submittedName>
        <fullName evidence="4">7378_t:CDS:1</fullName>
    </submittedName>
</protein>
<feature type="signal peptide" evidence="3">
    <location>
        <begin position="1"/>
        <end position="18"/>
    </location>
</feature>